<evidence type="ECO:0000256" key="1">
    <source>
        <dbReference type="ARBA" id="ARBA00004429"/>
    </source>
</evidence>
<evidence type="ECO:0000256" key="11">
    <source>
        <dbReference type="HAMAP-Rule" id="MF_01844"/>
    </source>
</evidence>
<dbReference type="InterPro" id="IPR004670">
    <property type="entry name" value="NhaA"/>
</dbReference>
<evidence type="ECO:0000256" key="5">
    <source>
        <dbReference type="ARBA" id="ARBA00022692"/>
    </source>
</evidence>
<feature type="transmembrane region" description="Helical" evidence="11">
    <location>
        <begin position="166"/>
        <end position="190"/>
    </location>
</feature>
<dbReference type="OrthoDB" id="9808135at2"/>
<evidence type="ECO:0000256" key="6">
    <source>
        <dbReference type="ARBA" id="ARBA00022989"/>
    </source>
</evidence>
<keyword evidence="7 11" id="KW-0915">Sodium</keyword>
<dbReference type="PANTHER" id="PTHR30341:SF0">
    <property type="entry name" value="NA(+)_H(+) ANTIPORTER NHAA"/>
    <property type="match status" value="1"/>
</dbReference>
<evidence type="ECO:0000256" key="9">
    <source>
        <dbReference type="ARBA" id="ARBA00023136"/>
    </source>
</evidence>
<evidence type="ECO:0000256" key="7">
    <source>
        <dbReference type="ARBA" id="ARBA00023053"/>
    </source>
</evidence>
<keyword evidence="4 11" id="KW-1003">Cell membrane</keyword>
<dbReference type="Proteomes" id="UP000255467">
    <property type="component" value="Unassembled WGS sequence"/>
</dbReference>
<dbReference type="EMBL" id="UGRY01000004">
    <property type="protein sequence ID" value="SUD47982.1"/>
    <property type="molecule type" value="Genomic_DNA"/>
</dbReference>
<dbReference type="GO" id="GO:0005886">
    <property type="term" value="C:plasma membrane"/>
    <property type="evidence" value="ECO:0007669"/>
    <property type="project" value="UniProtKB-SubCell"/>
</dbReference>
<dbReference type="Gene3D" id="1.20.1530.10">
    <property type="entry name" value="Na+/H+ antiporter like domain"/>
    <property type="match status" value="1"/>
</dbReference>
<feature type="transmembrane region" description="Helical" evidence="11">
    <location>
        <begin position="32"/>
        <end position="50"/>
    </location>
</feature>
<feature type="transmembrane region" description="Helical" evidence="11">
    <location>
        <begin position="110"/>
        <end position="130"/>
    </location>
</feature>
<keyword evidence="8 11" id="KW-0406">Ion transport</keyword>
<sequence>MAAAPRERRVFLGLPSWSERSALATALRTETVGGLLLLAAAVLALAWANSPWAEWYTRISDFHFGIGALGLDLSVAHWTADGLLTIFFLVAGIELKRELVIGELRTPATASLPVVAALCGMVLPAAVYLIVTGSSGGDTAGWAVPMATDIAFALAVLAVLNTHLPAALRAFLLTLAVVDDLGAIAVIAVGFADDLKLLALGGAVVGLTVFAVLQHFRVRGWWWYVPLGITIWALTYVGGVHATVAGVCMGLLLHATPDKDESETPAAHAAHLLRPISAGIAAPLFALFAAGVTLSTSALGEVFTRPESLGVVLGLVLGKIVGIFGGTWLAVKFTRAQLNPELQWADVFALSALAGIGFTVSLLIGELSFPADSDHIKAAVLVGSLIAAGVAAVLVKRRNGIYRRLYEAENIDEDADGIPDIYQRNQRE</sequence>
<dbReference type="RefSeq" id="WP_039812083.1">
    <property type="nucleotide sequence ID" value="NZ_JADLRH010000002.1"/>
</dbReference>
<dbReference type="AlphaFoldDB" id="A0A379JHG2"/>
<name>A0A379JHG2_9NOCA</name>
<gene>
    <name evidence="12" type="primary">nhaA_3</name>
    <name evidence="11" type="synonym">nhaA</name>
    <name evidence="12" type="ORF">NCTC1934_05309</name>
</gene>
<keyword evidence="13" id="KW-1185">Reference proteome</keyword>
<dbReference type="HAMAP" id="MF_01844">
    <property type="entry name" value="NhaA"/>
    <property type="match status" value="1"/>
</dbReference>
<feature type="transmembrane region" description="Helical" evidence="11">
    <location>
        <begin position="276"/>
        <end position="299"/>
    </location>
</feature>
<evidence type="ECO:0000256" key="4">
    <source>
        <dbReference type="ARBA" id="ARBA00022475"/>
    </source>
</evidence>
<keyword evidence="2 11" id="KW-0813">Transport</keyword>
<comment type="catalytic activity">
    <reaction evidence="11">
        <text>Na(+)(in) + 2 H(+)(out) = Na(+)(out) + 2 H(+)(in)</text>
        <dbReference type="Rhea" id="RHEA:29251"/>
        <dbReference type="ChEBI" id="CHEBI:15378"/>
        <dbReference type="ChEBI" id="CHEBI:29101"/>
    </reaction>
</comment>
<evidence type="ECO:0000313" key="13">
    <source>
        <dbReference type="Proteomes" id="UP000255467"/>
    </source>
</evidence>
<comment type="similarity">
    <text evidence="11">Belongs to the NhaA Na(+)/H(+) (TC 2.A.33) antiporter family.</text>
</comment>
<dbReference type="GO" id="GO:0006885">
    <property type="term" value="P:regulation of pH"/>
    <property type="evidence" value="ECO:0007669"/>
    <property type="project" value="UniProtKB-UniRule"/>
</dbReference>
<keyword evidence="10 11" id="KW-0739">Sodium transport</keyword>
<feature type="transmembrane region" description="Helical" evidence="11">
    <location>
        <begin position="222"/>
        <end position="255"/>
    </location>
</feature>
<feature type="transmembrane region" description="Helical" evidence="11">
    <location>
        <begin position="343"/>
        <end position="364"/>
    </location>
</feature>
<keyword evidence="9 11" id="KW-0472">Membrane</keyword>
<dbReference type="PANTHER" id="PTHR30341">
    <property type="entry name" value="SODIUM ION/PROTON ANTIPORTER NHAA-RELATED"/>
    <property type="match status" value="1"/>
</dbReference>
<dbReference type="InterPro" id="IPR023171">
    <property type="entry name" value="Na/H_antiporter_dom_sf"/>
</dbReference>
<feature type="transmembrane region" description="Helical" evidence="11">
    <location>
        <begin position="62"/>
        <end position="90"/>
    </location>
</feature>
<keyword evidence="3 11" id="KW-0050">Antiport</keyword>
<comment type="function">
    <text evidence="11">Na(+)/H(+) antiporter that extrudes sodium in exchange for external protons.</text>
</comment>
<proteinExistence type="inferred from homology"/>
<protein>
    <recommendedName>
        <fullName evidence="11">Na(+)/H(+) antiporter NhaA</fullName>
    </recommendedName>
    <alternativeName>
        <fullName evidence="11">Sodium/proton antiporter NhaA</fullName>
    </alternativeName>
</protein>
<feature type="transmembrane region" description="Helical" evidence="11">
    <location>
        <begin position="197"/>
        <end position="216"/>
    </location>
</feature>
<reference evidence="12 13" key="1">
    <citation type="submission" date="2018-06" db="EMBL/GenBank/DDBJ databases">
        <authorList>
            <consortium name="Pathogen Informatics"/>
            <person name="Doyle S."/>
        </authorList>
    </citation>
    <scope>NUCLEOTIDE SEQUENCE [LARGE SCALE GENOMIC DNA]</scope>
    <source>
        <strain evidence="12 13">NCTC1934</strain>
    </source>
</reference>
<dbReference type="GO" id="GO:0015385">
    <property type="term" value="F:sodium:proton antiporter activity"/>
    <property type="evidence" value="ECO:0007669"/>
    <property type="project" value="UniProtKB-UniRule"/>
</dbReference>
<dbReference type="NCBIfam" id="TIGR00773">
    <property type="entry name" value="NhaA"/>
    <property type="match status" value="1"/>
</dbReference>
<dbReference type="STRING" id="1406858.GCA_000710895_03871"/>
<keyword evidence="6 11" id="KW-1133">Transmembrane helix</keyword>
<evidence type="ECO:0000313" key="12">
    <source>
        <dbReference type="EMBL" id="SUD47982.1"/>
    </source>
</evidence>
<evidence type="ECO:0000256" key="8">
    <source>
        <dbReference type="ARBA" id="ARBA00023065"/>
    </source>
</evidence>
<comment type="subcellular location">
    <subcellularLocation>
        <location evidence="1">Cell inner membrane</location>
        <topology evidence="1">Multi-pass membrane protein</topology>
    </subcellularLocation>
    <subcellularLocation>
        <location evidence="11">Cell membrane</location>
        <topology evidence="11">Multi-pass membrane protein</topology>
    </subcellularLocation>
</comment>
<evidence type="ECO:0000256" key="2">
    <source>
        <dbReference type="ARBA" id="ARBA00022448"/>
    </source>
</evidence>
<organism evidence="12 13">
    <name type="scientific">Nocardia otitidiscaviarum</name>
    <dbReference type="NCBI Taxonomy" id="1823"/>
    <lineage>
        <taxon>Bacteria</taxon>
        <taxon>Bacillati</taxon>
        <taxon>Actinomycetota</taxon>
        <taxon>Actinomycetes</taxon>
        <taxon>Mycobacteriales</taxon>
        <taxon>Nocardiaceae</taxon>
        <taxon>Nocardia</taxon>
    </lineage>
</organism>
<evidence type="ECO:0000256" key="3">
    <source>
        <dbReference type="ARBA" id="ARBA00022449"/>
    </source>
</evidence>
<feature type="transmembrane region" description="Helical" evidence="11">
    <location>
        <begin position="311"/>
        <end position="331"/>
    </location>
</feature>
<accession>A0A379JHG2</accession>
<keyword evidence="5 11" id="KW-0812">Transmembrane</keyword>
<dbReference type="Pfam" id="PF06965">
    <property type="entry name" value="Na_H_antiport_1"/>
    <property type="match status" value="1"/>
</dbReference>
<evidence type="ECO:0000256" key="10">
    <source>
        <dbReference type="ARBA" id="ARBA00023201"/>
    </source>
</evidence>
<feature type="transmembrane region" description="Helical" evidence="11">
    <location>
        <begin position="376"/>
        <end position="395"/>
    </location>
</feature>